<sequence length="390" mass="43833">MVVESNILLFVSRKYQNGGHLQLQTLGPEEIEDCNFIDSNKLLVEIRACKCFIKNHGNLKGWIRSLLDDALVDPLKTLQFLEETRLIGTMPEMTHCSRQSMSSQGMKTSPRMIPPKTKASKKKADSDANLLSAILTETDATQDINTETAKSTITASCRGSSADEGIGGLTRAQTESEDDGDDFIIQRSTLMMMKQHMKWILQLKMDTFDPIVHYPPLMFHSLDDEDSDNEVEGIREEAQAENQQFLDSIDEGMKKVIKEQVKSEVSKITPQIEKFYGRPRLQIYGHIKWIDDLVAQSQCGVKSDSQLRQYCSLGNLTLGARSEDNYMHLRGPQGNQLVSSTQKKILIVSKRFEIVANAKTLHLDCDQCTLGCDILFTSSKKGDFPQTSDI</sequence>
<proteinExistence type="predicted"/>
<comment type="caution">
    <text evidence="2">The sequence shown here is derived from an EMBL/GenBank/DDBJ whole genome shotgun (WGS) entry which is preliminary data.</text>
</comment>
<accession>A0ABQ5DL19</accession>
<dbReference type="Proteomes" id="UP001151760">
    <property type="component" value="Unassembled WGS sequence"/>
</dbReference>
<reference evidence="2" key="2">
    <citation type="submission" date="2022-01" db="EMBL/GenBank/DDBJ databases">
        <authorList>
            <person name="Yamashiro T."/>
            <person name="Shiraishi A."/>
            <person name="Satake H."/>
            <person name="Nakayama K."/>
        </authorList>
    </citation>
    <scope>NUCLEOTIDE SEQUENCE</scope>
</reference>
<reference evidence="2" key="1">
    <citation type="journal article" date="2022" name="Int. J. Mol. Sci.">
        <title>Draft Genome of Tanacetum Coccineum: Genomic Comparison of Closely Related Tanacetum-Family Plants.</title>
        <authorList>
            <person name="Yamashiro T."/>
            <person name="Shiraishi A."/>
            <person name="Nakayama K."/>
            <person name="Satake H."/>
        </authorList>
    </citation>
    <scope>NUCLEOTIDE SEQUENCE</scope>
</reference>
<feature type="region of interest" description="Disordered" evidence="1">
    <location>
        <begin position="156"/>
        <end position="177"/>
    </location>
</feature>
<protein>
    <submittedName>
        <fullName evidence="2">Uncharacterized protein</fullName>
    </submittedName>
</protein>
<gene>
    <name evidence="2" type="ORF">Tco_0939517</name>
</gene>
<keyword evidence="3" id="KW-1185">Reference proteome</keyword>
<feature type="region of interest" description="Disordered" evidence="1">
    <location>
        <begin position="98"/>
        <end position="122"/>
    </location>
</feature>
<name>A0ABQ5DL19_9ASTR</name>
<organism evidence="2 3">
    <name type="scientific">Tanacetum coccineum</name>
    <dbReference type="NCBI Taxonomy" id="301880"/>
    <lineage>
        <taxon>Eukaryota</taxon>
        <taxon>Viridiplantae</taxon>
        <taxon>Streptophyta</taxon>
        <taxon>Embryophyta</taxon>
        <taxon>Tracheophyta</taxon>
        <taxon>Spermatophyta</taxon>
        <taxon>Magnoliopsida</taxon>
        <taxon>eudicotyledons</taxon>
        <taxon>Gunneridae</taxon>
        <taxon>Pentapetalae</taxon>
        <taxon>asterids</taxon>
        <taxon>campanulids</taxon>
        <taxon>Asterales</taxon>
        <taxon>Asteraceae</taxon>
        <taxon>Asteroideae</taxon>
        <taxon>Anthemideae</taxon>
        <taxon>Anthemidinae</taxon>
        <taxon>Tanacetum</taxon>
    </lineage>
</organism>
<evidence type="ECO:0000256" key="1">
    <source>
        <dbReference type="SAM" id="MobiDB-lite"/>
    </source>
</evidence>
<evidence type="ECO:0000313" key="2">
    <source>
        <dbReference type="EMBL" id="GJT39652.1"/>
    </source>
</evidence>
<dbReference type="EMBL" id="BQNB010015404">
    <property type="protein sequence ID" value="GJT39652.1"/>
    <property type="molecule type" value="Genomic_DNA"/>
</dbReference>
<evidence type="ECO:0000313" key="3">
    <source>
        <dbReference type="Proteomes" id="UP001151760"/>
    </source>
</evidence>
<feature type="compositionally biased region" description="Polar residues" evidence="1">
    <location>
        <begin position="98"/>
        <end position="107"/>
    </location>
</feature>